<evidence type="ECO:0008006" key="3">
    <source>
        <dbReference type="Google" id="ProtNLM"/>
    </source>
</evidence>
<protein>
    <recommendedName>
        <fullName evidence="3">Lipoprotein</fullName>
    </recommendedName>
</protein>
<proteinExistence type="predicted"/>
<organism evidence="1 2">
    <name type="scientific">Microcosmobacter mediterraneus</name>
    <dbReference type="NCBI Taxonomy" id="3075607"/>
    <lineage>
        <taxon>Bacteria</taxon>
        <taxon>Pseudomonadati</taxon>
        <taxon>Bacteroidota</taxon>
        <taxon>Flavobacteriia</taxon>
        <taxon>Flavobacteriales</taxon>
        <taxon>Flavobacteriaceae</taxon>
        <taxon>Microcosmobacter</taxon>
    </lineage>
</organism>
<dbReference type="EMBL" id="JAVRIA010000002">
    <property type="protein sequence ID" value="MDT0557762.1"/>
    <property type="molecule type" value="Genomic_DNA"/>
</dbReference>
<keyword evidence="2" id="KW-1185">Reference proteome</keyword>
<dbReference type="RefSeq" id="WP_311426539.1">
    <property type="nucleotide sequence ID" value="NZ_JAVRIA010000002.1"/>
</dbReference>
<reference evidence="1 2" key="1">
    <citation type="submission" date="2023-09" db="EMBL/GenBank/DDBJ databases">
        <authorList>
            <person name="Rey-Velasco X."/>
        </authorList>
    </citation>
    <scope>NUCLEOTIDE SEQUENCE [LARGE SCALE GENOMIC DNA]</scope>
    <source>
        <strain evidence="1 2">W332</strain>
    </source>
</reference>
<evidence type="ECO:0000313" key="2">
    <source>
        <dbReference type="Proteomes" id="UP001259492"/>
    </source>
</evidence>
<name>A0ABU2YIY4_9FLAO</name>
<accession>A0ABU2YIY4</accession>
<comment type="caution">
    <text evidence="1">The sequence shown here is derived from an EMBL/GenBank/DDBJ whole genome shotgun (WGS) entry which is preliminary data.</text>
</comment>
<gene>
    <name evidence="1" type="ORF">RM697_03840</name>
</gene>
<dbReference type="PROSITE" id="PS51257">
    <property type="entry name" value="PROKAR_LIPOPROTEIN"/>
    <property type="match status" value="1"/>
</dbReference>
<dbReference type="Proteomes" id="UP001259492">
    <property type="component" value="Unassembled WGS sequence"/>
</dbReference>
<evidence type="ECO:0000313" key="1">
    <source>
        <dbReference type="EMBL" id="MDT0557762.1"/>
    </source>
</evidence>
<sequence>MRIFKRLSYVSLCLFFVLSCDKDENEDGNGGEQNTVTFLDVTKEVIGGCTIQTTDPDLGVLCTFTIFYQLDDADVTVGATISGPCDQELNDTFIMSDSFFGDEIRFAASAIYSDGTFPDSYFGESGSVTLVNNDTETSMTFNGVVYNIASSVTETISGNAKCPL</sequence>